<dbReference type="EMBL" id="CM001221">
    <property type="protein sequence ID" value="AES99179.2"/>
    <property type="molecule type" value="Genomic_DNA"/>
</dbReference>
<feature type="compositionally biased region" description="Acidic residues" evidence="2">
    <location>
        <begin position="259"/>
        <end position="269"/>
    </location>
</feature>
<gene>
    <name evidence="3" type="ordered locus">MTR_5g077500</name>
</gene>
<accession>G7KFZ2</accession>
<proteinExistence type="predicted"/>
<accession>A0A0C3XQ92</accession>
<evidence type="ECO:0000313" key="4">
    <source>
        <dbReference type="EnsemblPlants" id="AES99179"/>
    </source>
</evidence>
<protein>
    <submittedName>
        <fullName evidence="3 4">Uncharacterized protein</fullName>
    </submittedName>
</protein>
<reference evidence="4" key="3">
    <citation type="submission" date="2015-04" db="UniProtKB">
        <authorList>
            <consortium name="EnsemblPlants"/>
        </authorList>
    </citation>
    <scope>IDENTIFICATION</scope>
    <source>
        <strain evidence="4">cv. Jemalong A17</strain>
    </source>
</reference>
<dbReference type="AlphaFoldDB" id="G7KFZ2"/>
<reference evidence="3 5" key="2">
    <citation type="journal article" date="2014" name="BMC Genomics">
        <title>An improved genome release (version Mt4.0) for the model legume Medicago truncatula.</title>
        <authorList>
            <person name="Tang H."/>
            <person name="Krishnakumar V."/>
            <person name="Bidwell S."/>
            <person name="Rosen B."/>
            <person name="Chan A."/>
            <person name="Zhou S."/>
            <person name="Gentzbittel L."/>
            <person name="Childs K.L."/>
            <person name="Yandell M."/>
            <person name="Gundlach H."/>
            <person name="Mayer K.F."/>
            <person name="Schwartz D.C."/>
            <person name="Town C.D."/>
        </authorList>
    </citation>
    <scope>GENOME REANNOTATION</scope>
    <source>
        <strain evidence="4 5">cv. Jemalong A17</strain>
    </source>
</reference>
<dbReference type="PaxDb" id="3880-AES99179"/>
<dbReference type="Proteomes" id="UP000002051">
    <property type="component" value="Chromosome 5"/>
</dbReference>
<evidence type="ECO:0000256" key="2">
    <source>
        <dbReference type="SAM" id="MobiDB-lite"/>
    </source>
</evidence>
<dbReference type="EnsemblPlants" id="AES99179">
    <property type="protein sequence ID" value="AES99179"/>
    <property type="gene ID" value="MTR_5g077500"/>
</dbReference>
<evidence type="ECO:0000313" key="5">
    <source>
        <dbReference type="Proteomes" id="UP000002051"/>
    </source>
</evidence>
<reference evidence="3 5" key="1">
    <citation type="journal article" date="2011" name="Nature">
        <title>The Medicago genome provides insight into the evolution of rhizobial symbioses.</title>
        <authorList>
            <person name="Young N.D."/>
            <person name="Debelle F."/>
            <person name="Oldroyd G.E."/>
            <person name="Geurts R."/>
            <person name="Cannon S.B."/>
            <person name="Udvardi M.K."/>
            <person name="Benedito V.A."/>
            <person name="Mayer K.F."/>
            <person name="Gouzy J."/>
            <person name="Schoof H."/>
            <person name="Van de Peer Y."/>
            <person name="Proost S."/>
            <person name="Cook D.R."/>
            <person name="Meyers B.C."/>
            <person name="Spannagl M."/>
            <person name="Cheung F."/>
            <person name="De Mita S."/>
            <person name="Krishnakumar V."/>
            <person name="Gundlach H."/>
            <person name="Zhou S."/>
            <person name="Mudge J."/>
            <person name="Bharti A.K."/>
            <person name="Murray J.D."/>
            <person name="Naoumkina M.A."/>
            <person name="Rosen B."/>
            <person name="Silverstein K.A."/>
            <person name="Tang H."/>
            <person name="Rombauts S."/>
            <person name="Zhao P.X."/>
            <person name="Zhou P."/>
            <person name="Barbe V."/>
            <person name="Bardou P."/>
            <person name="Bechner M."/>
            <person name="Bellec A."/>
            <person name="Berger A."/>
            <person name="Berges H."/>
            <person name="Bidwell S."/>
            <person name="Bisseling T."/>
            <person name="Choisne N."/>
            <person name="Couloux A."/>
            <person name="Denny R."/>
            <person name="Deshpande S."/>
            <person name="Dai X."/>
            <person name="Doyle J.J."/>
            <person name="Dudez A.M."/>
            <person name="Farmer A.D."/>
            <person name="Fouteau S."/>
            <person name="Franken C."/>
            <person name="Gibelin C."/>
            <person name="Gish J."/>
            <person name="Goldstein S."/>
            <person name="Gonzalez A.J."/>
            <person name="Green P.J."/>
            <person name="Hallab A."/>
            <person name="Hartog M."/>
            <person name="Hua A."/>
            <person name="Humphray S.J."/>
            <person name="Jeong D.H."/>
            <person name="Jing Y."/>
            <person name="Jocker A."/>
            <person name="Kenton S.M."/>
            <person name="Kim D.J."/>
            <person name="Klee K."/>
            <person name="Lai H."/>
            <person name="Lang C."/>
            <person name="Lin S."/>
            <person name="Macmil S.L."/>
            <person name="Magdelenat G."/>
            <person name="Matthews L."/>
            <person name="McCorrison J."/>
            <person name="Monaghan E.L."/>
            <person name="Mun J.H."/>
            <person name="Najar F.Z."/>
            <person name="Nicholson C."/>
            <person name="Noirot C."/>
            <person name="O'Bleness M."/>
            <person name="Paule C.R."/>
            <person name="Poulain J."/>
            <person name="Prion F."/>
            <person name="Qin B."/>
            <person name="Qu C."/>
            <person name="Retzel E.F."/>
            <person name="Riddle C."/>
            <person name="Sallet E."/>
            <person name="Samain S."/>
            <person name="Samson N."/>
            <person name="Sanders I."/>
            <person name="Saurat O."/>
            <person name="Scarpelli C."/>
            <person name="Schiex T."/>
            <person name="Segurens B."/>
            <person name="Severin A.J."/>
            <person name="Sherrier D.J."/>
            <person name="Shi R."/>
            <person name="Sims S."/>
            <person name="Singer S.R."/>
            <person name="Sinharoy S."/>
            <person name="Sterck L."/>
            <person name="Viollet A."/>
            <person name="Wang B.B."/>
            <person name="Wang K."/>
            <person name="Wang M."/>
            <person name="Wang X."/>
            <person name="Warfsmann J."/>
            <person name="Weissenbach J."/>
            <person name="White D.D."/>
            <person name="White J.D."/>
            <person name="Wiley G.B."/>
            <person name="Wincker P."/>
            <person name="Xing Y."/>
            <person name="Yang L."/>
            <person name="Yao Z."/>
            <person name="Ying F."/>
            <person name="Zhai J."/>
            <person name="Zhou L."/>
            <person name="Zuber A."/>
            <person name="Denarie J."/>
            <person name="Dixon R.A."/>
            <person name="May G.D."/>
            <person name="Schwartz D.C."/>
            <person name="Rogers J."/>
            <person name="Quetier F."/>
            <person name="Town C.D."/>
            <person name="Roe B.A."/>
        </authorList>
    </citation>
    <scope>NUCLEOTIDE SEQUENCE [LARGE SCALE GENOMIC DNA]</scope>
    <source>
        <strain evidence="3">A17</strain>
        <strain evidence="4 5">cv. Jemalong A17</strain>
    </source>
</reference>
<keyword evidence="1" id="KW-0175">Coiled coil</keyword>
<evidence type="ECO:0000256" key="1">
    <source>
        <dbReference type="SAM" id="Coils"/>
    </source>
</evidence>
<dbReference type="HOGENOM" id="CLU_988206_0_0_1"/>
<organism evidence="3 5">
    <name type="scientific">Medicago truncatula</name>
    <name type="common">Barrel medic</name>
    <name type="synonym">Medicago tribuloides</name>
    <dbReference type="NCBI Taxonomy" id="3880"/>
    <lineage>
        <taxon>Eukaryota</taxon>
        <taxon>Viridiplantae</taxon>
        <taxon>Streptophyta</taxon>
        <taxon>Embryophyta</taxon>
        <taxon>Tracheophyta</taxon>
        <taxon>Spermatophyta</taxon>
        <taxon>Magnoliopsida</taxon>
        <taxon>eudicotyledons</taxon>
        <taxon>Gunneridae</taxon>
        <taxon>Pentapetalae</taxon>
        <taxon>rosids</taxon>
        <taxon>fabids</taxon>
        <taxon>Fabales</taxon>
        <taxon>Fabaceae</taxon>
        <taxon>Papilionoideae</taxon>
        <taxon>50 kb inversion clade</taxon>
        <taxon>NPAAA clade</taxon>
        <taxon>Hologalegina</taxon>
        <taxon>IRL clade</taxon>
        <taxon>Trifolieae</taxon>
        <taxon>Medicago</taxon>
    </lineage>
</organism>
<feature type="coiled-coil region" evidence="1">
    <location>
        <begin position="102"/>
        <end position="231"/>
    </location>
</feature>
<feature type="region of interest" description="Disordered" evidence="2">
    <location>
        <begin position="240"/>
        <end position="282"/>
    </location>
</feature>
<sequence>MLSLGEVAKPARALAKRGPNCCSSDVKITTVISVVEKEVRKNCELESKVLELTKLKEKWLDDSNGFDDLRNKVLEDKMVEDGKVVEELEELKEKRVEDGNALDVVRRKNAKLEHEVLELKGKRVDDENAIDVVKRKNSELESEVVELRKLKEKWEEDRNELNVIVLKLEKFEASMVGKLEETVTEKLETISDLENKNRKLADEKRKVETSLEFLNTKFKVLHESVARLEDDSKLLVNLAASGRGNNDGEPPAAEPMVTDFEDEDEEASSESEVKGSSPDSRV</sequence>
<evidence type="ECO:0000313" key="3">
    <source>
        <dbReference type="EMBL" id="AES99179.2"/>
    </source>
</evidence>
<name>G7KFZ2_MEDTR</name>
<keyword evidence="5" id="KW-1185">Reference proteome</keyword>